<name>A0ABZ2E392_RAOOR</name>
<dbReference type="SUPFAM" id="SSF47413">
    <property type="entry name" value="lambda repressor-like DNA-binding domains"/>
    <property type="match status" value="1"/>
</dbReference>
<dbReference type="Pfam" id="PF01381">
    <property type="entry name" value="HTH_3"/>
    <property type="match status" value="1"/>
</dbReference>
<dbReference type="SMART" id="SM00530">
    <property type="entry name" value="HTH_XRE"/>
    <property type="match status" value="1"/>
</dbReference>
<organism evidence="2 3">
    <name type="scientific">Raoultella ornithinolytica</name>
    <name type="common">Klebsiella ornithinolytica</name>
    <dbReference type="NCBI Taxonomy" id="54291"/>
    <lineage>
        <taxon>Bacteria</taxon>
        <taxon>Pseudomonadati</taxon>
        <taxon>Pseudomonadota</taxon>
        <taxon>Gammaproteobacteria</taxon>
        <taxon>Enterobacterales</taxon>
        <taxon>Enterobacteriaceae</taxon>
        <taxon>Klebsiella/Raoultella group</taxon>
        <taxon>Raoultella</taxon>
    </lineage>
</organism>
<dbReference type="EMBL" id="CP145163">
    <property type="protein sequence ID" value="WWC14062.1"/>
    <property type="molecule type" value="Genomic_DNA"/>
</dbReference>
<proteinExistence type="predicted"/>
<feature type="domain" description="HTH cro/C1-type" evidence="1">
    <location>
        <begin position="33"/>
        <end position="87"/>
    </location>
</feature>
<protein>
    <submittedName>
        <fullName evidence="2">Helix-turn-helix transcriptional regulator</fullName>
    </submittedName>
</protein>
<sequence>MNVNETDNDFSFPEITEREIACERLVFNTTEDILLAMQDSGVSYAELAKRLGKSKSHVSQILNGTRNMTLRTLADISYVIDCEIKLTIYKNGVDVSHQIMTEDHYVSMSSDLTVHADKPALFSITLPAMDVTYAA</sequence>
<dbReference type="RefSeq" id="WP_139530515.1">
    <property type="nucleotide sequence ID" value="NZ_CP041390.1"/>
</dbReference>
<dbReference type="CDD" id="cd00093">
    <property type="entry name" value="HTH_XRE"/>
    <property type="match status" value="1"/>
</dbReference>
<evidence type="ECO:0000313" key="3">
    <source>
        <dbReference type="Proteomes" id="UP001350972"/>
    </source>
</evidence>
<keyword evidence="3" id="KW-1185">Reference proteome</keyword>
<accession>A0ABZ2E392</accession>
<dbReference type="PROSITE" id="PS50943">
    <property type="entry name" value="HTH_CROC1"/>
    <property type="match status" value="1"/>
</dbReference>
<dbReference type="InterPro" id="IPR010982">
    <property type="entry name" value="Lambda_DNA-bd_dom_sf"/>
</dbReference>
<dbReference type="Proteomes" id="UP001350972">
    <property type="component" value="Chromosome"/>
</dbReference>
<evidence type="ECO:0000313" key="2">
    <source>
        <dbReference type="EMBL" id="WWC14062.1"/>
    </source>
</evidence>
<reference evidence="2 3" key="1">
    <citation type="submission" date="2024-02" db="EMBL/GenBank/DDBJ databases">
        <title>Tn5403 promotes plasmid rearrangements and degradation of the Klebsiella pneumoniae carbapenemase (KPC) transposon Tn4401.</title>
        <authorList>
            <person name="Sheppard A.E."/>
            <person name="Barry K.E."/>
            <person name="Parikh H.I."/>
            <person name="Vegesana K."/>
            <person name="Sebra R."/>
            <person name="George S."/>
            <person name="Sanderson N.D."/>
            <person name="Stoesser N."/>
            <person name="Eyre D.W."/>
            <person name="Crook D.W."/>
            <person name="Walker A.S."/>
            <person name="Mathers A.J."/>
        </authorList>
    </citation>
    <scope>NUCLEOTIDE SEQUENCE [LARGE SCALE GENOMIC DNA]</scope>
    <source>
        <strain evidence="2 3">CAV1921</strain>
    </source>
</reference>
<gene>
    <name evidence="2" type="ORF">LM286_12485</name>
</gene>
<evidence type="ECO:0000259" key="1">
    <source>
        <dbReference type="PROSITE" id="PS50943"/>
    </source>
</evidence>
<dbReference type="Gene3D" id="1.10.260.40">
    <property type="entry name" value="lambda repressor-like DNA-binding domains"/>
    <property type="match status" value="1"/>
</dbReference>
<dbReference type="InterPro" id="IPR001387">
    <property type="entry name" value="Cro/C1-type_HTH"/>
</dbReference>